<sequence>MYVTIHFFGQKYPTFHGMIKKTRQGKELSILTRSCLNPLSEDNGAAGYGSKP</sequence>
<name>A0AAV5KT07_9ROSI</name>
<keyword evidence="2" id="KW-1185">Reference proteome</keyword>
<evidence type="ECO:0000313" key="1">
    <source>
        <dbReference type="EMBL" id="GKV27765.1"/>
    </source>
</evidence>
<evidence type="ECO:0000313" key="2">
    <source>
        <dbReference type="Proteomes" id="UP001054252"/>
    </source>
</evidence>
<organism evidence="1 2">
    <name type="scientific">Rubroshorea leprosula</name>
    <dbReference type="NCBI Taxonomy" id="152421"/>
    <lineage>
        <taxon>Eukaryota</taxon>
        <taxon>Viridiplantae</taxon>
        <taxon>Streptophyta</taxon>
        <taxon>Embryophyta</taxon>
        <taxon>Tracheophyta</taxon>
        <taxon>Spermatophyta</taxon>
        <taxon>Magnoliopsida</taxon>
        <taxon>eudicotyledons</taxon>
        <taxon>Gunneridae</taxon>
        <taxon>Pentapetalae</taxon>
        <taxon>rosids</taxon>
        <taxon>malvids</taxon>
        <taxon>Malvales</taxon>
        <taxon>Dipterocarpaceae</taxon>
        <taxon>Rubroshorea</taxon>
    </lineage>
</organism>
<gene>
    <name evidence="1" type="ORF">SLEP1_g36899</name>
</gene>
<accession>A0AAV5KT07</accession>
<reference evidence="1 2" key="1">
    <citation type="journal article" date="2021" name="Commun. Biol.">
        <title>The genome of Shorea leprosula (Dipterocarpaceae) highlights the ecological relevance of drought in aseasonal tropical rainforests.</title>
        <authorList>
            <person name="Ng K.K.S."/>
            <person name="Kobayashi M.J."/>
            <person name="Fawcett J.A."/>
            <person name="Hatakeyama M."/>
            <person name="Paape T."/>
            <person name="Ng C.H."/>
            <person name="Ang C.C."/>
            <person name="Tnah L.H."/>
            <person name="Lee C.T."/>
            <person name="Nishiyama T."/>
            <person name="Sese J."/>
            <person name="O'Brien M.J."/>
            <person name="Copetti D."/>
            <person name="Mohd Noor M.I."/>
            <person name="Ong R.C."/>
            <person name="Putra M."/>
            <person name="Sireger I.Z."/>
            <person name="Indrioko S."/>
            <person name="Kosugi Y."/>
            <person name="Izuno A."/>
            <person name="Isagi Y."/>
            <person name="Lee S.L."/>
            <person name="Shimizu K.K."/>
        </authorList>
    </citation>
    <scope>NUCLEOTIDE SEQUENCE [LARGE SCALE GENOMIC DNA]</scope>
    <source>
        <strain evidence="1">214</strain>
    </source>
</reference>
<dbReference type="AlphaFoldDB" id="A0AAV5KT07"/>
<dbReference type="Proteomes" id="UP001054252">
    <property type="component" value="Unassembled WGS sequence"/>
</dbReference>
<comment type="caution">
    <text evidence="1">The sequence shown here is derived from an EMBL/GenBank/DDBJ whole genome shotgun (WGS) entry which is preliminary data.</text>
</comment>
<dbReference type="EMBL" id="BPVZ01000077">
    <property type="protein sequence ID" value="GKV27765.1"/>
    <property type="molecule type" value="Genomic_DNA"/>
</dbReference>
<protein>
    <submittedName>
        <fullName evidence="1">Uncharacterized protein</fullName>
    </submittedName>
</protein>
<proteinExistence type="predicted"/>